<protein>
    <submittedName>
        <fullName evidence="4">Phosphatase PAP2 family protein</fullName>
    </submittedName>
</protein>
<evidence type="ECO:0000259" key="3">
    <source>
        <dbReference type="SMART" id="SM00014"/>
    </source>
</evidence>
<reference evidence="4 5" key="1">
    <citation type="submission" date="2019-03" db="EMBL/GenBank/DDBJ databases">
        <title>Genomics of glacier-inhabiting Cryobacterium strains.</title>
        <authorList>
            <person name="Liu Q."/>
            <person name="Xin Y.-H."/>
        </authorList>
    </citation>
    <scope>NUCLEOTIDE SEQUENCE [LARGE SCALE GENOMIC DNA]</scope>
    <source>
        <strain evidence="4 5">Sr39</strain>
    </source>
</reference>
<organism evidence="4 5">
    <name type="scientific">Cryobacterium suzukii</name>
    <dbReference type="NCBI Taxonomy" id="1259198"/>
    <lineage>
        <taxon>Bacteria</taxon>
        <taxon>Bacillati</taxon>
        <taxon>Actinomycetota</taxon>
        <taxon>Actinomycetes</taxon>
        <taxon>Micrococcales</taxon>
        <taxon>Microbacteriaceae</taxon>
        <taxon>Cryobacterium</taxon>
    </lineage>
</organism>
<sequence length="264" mass="28937">MSDTRPTTVWRTRFERFIIDPRPLSEPDRRRLRLIAITVVSVGIVLFASVLVDVLQPDRSSFYDSPVRLWLVDGRSPTLTVIMIALAIVFGPVALPIIVLVLTVAWGFWGKHAWRPLLLAIAMLTGVILSQILLPLIARSRPPVELMLFGADHSFSFPSGHVLGAADFVLVLTYLIVSRRHSRRAVIGGFTIALVCIGLAAISRLYLGYHWATDALASLSISLVILGAVIAWDTRHAARGLQSRSPGPNETVDAVGDQADGDQY</sequence>
<dbReference type="SUPFAM" id="SSF48317">
    <property type="entry name" value="Acid phosphatase/Vanadium-dependent haloperoxidase"/>
    <property type="match status" value="1"/>
</dbReference>
<feature type="transmembrane region" description="Helical" evidence="2">
    <location>
        <begin position="32"/>
        <end position="52"/>
    </location>
</feature>
<feature type="domain" description="Phosphatidic acid phosphatase type 2/haloperoxidase" evidence="3">
    <location>
        <begin position="114"/>
        <end position="230"/>
    </location>
</feature>
<evidence type="ECO:0000256" key="2">
    <source>
        <dbReference type="SAM" id="Phobius"/>
    </source>
</evidence>
<evidence type="ECO:0000313" key="5">
    <source>
        <dbReference type="Proteomes" id="UP000298170"/>
    </source>
</evidence>
<dbReference type="SMART" id="SM00014">
    <property type="entry name" value="acidPPc"/>
    <property type="match status" value="1"/>
</dbReference>
<accession>A0A4R9AFW6</accession>
<feature type="transmembrane region" description="Helical" evidence="2">
    <location>
        <begin position="189"/>
        <end position="209"/>
    </location>
</feature>
<feature type="transmembrane region" description="Helical" evidence="2">
    <location>
        <begin position="79"/>
        <end position="105"/>
    </location>
</feature>
<dbReference type="AlphaFoldDB" id="A0A4R9AFW6"/>
<comment type="caution">
    <text evidence="4">The sequence shown here is derived from an EMBL/GenBank/DDBJ whole genome shotgun (WGS) entry which is preliminary data.</text>
</comment>
<feature type="transmembrane region" description="Helical" evidence="2">
    <location>
        <begin position="158"/>
        <end position="177"/>
    </location>
</feature>
<dbReference type="Gene3D" id="1.20.144.10">
    <property type="entry name" value="Phosphatidic acid phosphatase type 2/haloperoxidase"/>
    <property type="match status" value="1"/>
</dbReference>
<feature type="transmembrane region" description="Helical" evidence="2">
    <location>
        <begin position="117"/>
        <end position="138"/>
    </location>
</feature>
<dbReference type="InterPro" id="IPR036938">
    <property type="entry name" value="PAP2/HPO_sf"/>
</dbReference>
<dbReference type="Proteomes" id="UP000298170">
    <property type="component" value="Unassembled WGS sequence"/>
</dbReference>
<keyword evidence="2" id="KW-0472">Membrane</keyword>
<dbReference type="EMBL" id="SOHJ01000007">
    <property type="protein sequence ID" value="TFD61004.1"/>
    <property type="molecule type" value="Genomic_DNA"/>
</dbReference>
<dbReference type="RefSeq" id="WP_134514153.1">
    <property type="nucleotide sequence ID" value="NZ_SOHJ01000007.1"/>
</dbReference>
<feature type="transmembrane region" description="Helical" evidence="2">
    <location>
        <begin position="215"/>
        <end position="234"/>
    </location>
</feature>
<dbReference type="PANTHER" id="PTHR14969">
    <property type="entry name" value="SPHINGOSINE-1-PHOSPHATE PHOSPHOHYDROLASE"/>
    <property type="match status" value="1"/>
</dbReference>
<keyword evidence="5" id="KW-1185">Reference proteome</keyword>
<feature type="region of interest" description="Disordered" evidence="1">
    <location>
        <begin position="240"/>
        <end position="264"/>
    </location>
</feature>
<dbReference type="CDD" id="cd03392">
    <property type="entry name" value="PAP2_like_2"/>
    <property type="match status" value="1"/>
</dbReference>
<keyword evidence="2" id="KW-0812">Transmembrane</keyword>
<evidence type="ECO:0000313" key="4">
    <source>
        <dbReference type="EMBL" id="TFD61004.1"/>
    </source>
</evidence>
<proteinExistence type="predicted"/>
<keyword evidence="2" id="KW-1133">Transmembrane helix</keyword>
<evidence type="ECO:0000256" key="1">
    <source>
        <dbReference type="SAM" id="MobiDB-lite"/>
    </source>
</evidence>
<dbReference type="Pfam" id="PF01569">
    <property type="entry name" value="PAP2"/>
    <property type="match status" value="1"/>
</dbReference>
<gene>
    <name evidence="4" type="ORF">E3T39_07845</name>
</gene>
<dbReference type="PANTHER" id="PTHR14969:SF13">
    <property type="entry name" value="AT30094P"/>
    <property type="match status" value="1"/>
</dbReference>
<name>A0A4R9AFW6_9MICO</name>
<dbReference type="OrthoDB" id="5289372at2"/>
<dbReference type="InterPro" id="IPR000326">
    <property type="entry name" value="PAP2/HPO"/>
</dbReference>